<dbReference type="Proteomes" id="UP001157418">
    <property type="component" value="Unassembled WGS sequence"/>
</dbReference>
<name>A0AAU9LUU4_9ASTR</name>
<organism evidence="1 2">
    <name type="scientific">Lactuca virosa</name>
    <dbReference type="NCBI Taxonomy" id="75947"/>
    <lineage>
        <taxon>Eukaryota</taxon>
        <taxon>Viridiplantae</taxon>
        <taxon>Streptophyta</taxon>
        <taxon>Embryophyta</taxon>
        <taxon>Tracheophyta</taxon>
        <taxon>Spermatophyta</taxon>
        <taxon>Magnoliopsida</taxon>
        <taxon>eudicotyledons</taxon>
        <taxon>Gunneridae</taxon>
        <taxon>Pentapetalae</taxon>
        <taxon>asterids</taxon>
        <taxon>campanulids</taxon>
        <taxon>Asterales</taxon>
        <taxon>Asteraceae</taxon>
        <taxon>Cichorioideae</taxon>
        <taxon>Cichorieae</taxon>
        <taxon>Lactucinae</taxon>
        <taxon>Lactuca</taxon>
    </lineage>
</organism>
<comment type="caution">
    <text evidence="1">The sequence shown here is derived from an EMBL/GenBank/DDBJ whole genome shotgun (WGS) entry which is preliminary data.</text>
</comment>
<accession>A0AAU9LUU4</accession>
<keyword evidence="2" id="KW-1185">Reference proteome</keyword>
<evidence type="ECO:0000313" key="2">
    <source>
        <dbReference type="Proteomes" id="UP001157418"/>
    </source>
</evidence>
<dbReference type="AlphaFoldDB" id="A0AAU9LUU4"/>
<protein>
    <recommendedName>
        <fullName evidence="3">Methyltransferase</fullName>
    </recommendedName>
</protein>
<gene>
    <name evidence="1" type="ORF">LVIROSA_LOCUS6181</name>
</gene>
<evidence type="ECO:0008006" key="3">
    <source>
        <dbReference type="Google" id="ProtNLM"/>
    </source>
</evidence>
<reference evidence="1 2" key="1">
    <citation type="submission" date="2022-01" db="EMBL/GenBank/DDBJ databases">
        <authorList>
            <person name="Xiong W."/>
            <person name="Schranz E."/>
        </authorList>
    </citation>
    <scope>NUCLEOTIDE SEQUENCE [LARGE SCALE GENOMIC DNA]</scope>
</reference>
<dbReference type="EMBL" id="CAKMRJ010000113">
    <property type="protein sequence ID" value="CAH1418596.1"/>
    <property type="molecule type" value="Genomic_DNA"/>
</dbReference>
<sequence length="107" mass="10840">MSTDGGQQQRWCDVSCGRGGVTSMVVALDLDVTSVGDLEENHRSETEIIDLEPTGACGSGGGGSSAVGGGGGSPAVVATAVKGGGWWLTGGNVCVFFKFEVREKITM</sequence>
<evidence type="ECO:0000313" key="1">
    <source>
        <dbReference type="EMBL" id="CAH1418596.1"/>
    </source>
</evidence>
<proteinExistence type="predicted"/>